<evidence type="ECO:0000313" key="2">
    <source>
        <dbReference type="EMBL" id="PMD14773.1"/>
    </source>
</evidence>
<feature type="domain" description="Tc1-like transposase DDE" evidence="1">
    <location>
        <begin position="35"/>
        <end position="198"/>
    </location>
</feature>
<dbReference type="GO" id="GO:0003676">
    <property type="term" value="F:nucleic acid binding"/>
    <property type="evidence" value="ECO:0007669"/>
    <property type="project" value="InterPro"/>
</dbReference>
<reference evidence="2 3" key="1">
    <citation type="submission" date="2016-05" db="EMBL/GenBank/DDBJ databases">
        <title>A degradative enzymes factory behind the ericoid mycorrhizal symbiosis.</title>
        <authorList>
            <consortium name="DOE Joint Genome Institute"/>
            <person name="Martino E."/>
            <person name="Morin E."/>
            <person name="Grelet G."/>
            <person name="Kuo A."/>
            <person name="Kohler A."/>
            <person name="Daghino S."/>
            <person name="Barry K."/>
            <person name="Choi C."/>
            <person name="Cichocki N."/>
            <person name="Clum A."/>
            <person name="Copeland A."/>
            <person name="Hainaut M."/>
            <person name="Haridas S."/>
            <person name="Labutti K."/>
            <person name="Lindquist E."/>
            <person name="Lipzen A."/>
            <person name="Khouja H.-R."/>
            <person name="Murat C."/>
            <person name="Ohm R."/>
            <person name="Olson A."/>
            <person name="Spatafora J."/>
            <person name="Veneault-Fourrey C."/>
            <person name="Henrissat B."/>
            <person name="Grigoriev I."/>
            <person name="Martin F."/>
            <person name="Perotto S."/>
        </authorList>
    </citation>
    <scope>NUCLEOTIDE SEQUENCE [LARGE SCALE GENOMIC DNA]</scope>
    <source>
        <strain evidence="2 3">UAMH 7357</strain>
    </source>
</reference>
<dbReference type="Gene3D" id="3.30.420.10">
    <property type="entry name" value="Ribonuclease H-like superfamily/Ribonuclease H"/>
    <property type="match status" value="1"/>
</dbReference>
<evidence type="ECO:0000313" key="3">
    <source>
        <dbReference type="Proteomes" id="UP000235672"/>
    </source>
</evidence>
<name>A0A2J6PL77_9HELO</name>
<protein>
    <recommendedName>
        <fullName evidence="1">Tc1-like transposase DDE domain-containing protein</fullName>
    </recommendedName>
</protein>
<evidence type="ECO:0000259" key="1">
    <source>
        <dbReference type="Pfam" id="PF13358"/>
    </source>
</evidence>
<organism evidence="2 3">
    <name type="scientific">Hyaloscypha hepaticicola</name>
    <dbReference type="NCBI Taxonomy" id="2082293"/>
    <lineage>
        <taxon>Eukaryota</taxon>
        <taxon>Fungi</taxon>
        <taxon>Dikarya</taxon>
        <taxon>Ascomycota</taxon>
        <taxon>Pezizomycotina</taxon>
        <taxon>Leotiomycetes</taxon>
        <taxon>Helotiales</taxon>
        <taxon>Hyaloscyphaceae</taxon>
        <taxon>Hyaloscypha</taxon>
    </lineage>
</organism>
<dbReference type="InterPro" id="IPR036397">
    <property type="entry name" value="RNaseH_sf"/>
</dbReference>
<sequence length="249" mass="29870">MPDCKPFLSEEYRLKRWTFSIENWDRTKEYWRRGLYYDESTVQTALRRRLKILRKRDERRRLDCIQFKFQSGRTSIHVAAVIGYNFKSKLVILSTEGEGKGFTQKKYEKRILRGLLEEICKEKNGRYIGDFCVGEDYFVVEDGSRIHGKKDTKRNKGLCNKARVECFIYSIDWPPCSPDLNPIENVWRILKQRLRNRKPYGGWTLEELKDAVLEIWEHEITVKDFNKYIDSLPERIEKVRFRKGGSTHW</sequence>
<dbReference type="Pfam" id="PF13358">
    <property type="entry name" value="DDE_3"/>
    <property type="match status" value="1"/>
</dbReference>
<dbReference type="AlphaFoldDB" id="A0A2J6PL77"/>
<proteinExistence type="predicted"/>
<dbReference type="Proteomes" id="UP000235672">
    <property type="component" value="Unassembled WGS sequence"/>
</dbReference>
<dbReference type="InterPro" id="IPR038717">
    <property type="entry name" value="Tc1-like_DDE_dom"/>
</dbReference>
<dbReference type="STRING" id="1745343.A0A2J6PL77"/>
<dbReference type="OrthoDB" id="3559649at2759"/>
<gene>
    <name evidence="2" type="ORF">NA56DRAFT_650575</name>
</gene>
<accession>A0A2J6PL77</accession>
<dbReference type="EMBL" id="KZ613518">
    <property type="protein sequence ID" value="PMD14773.1"/>
    <property type="molecule type" value="Genomic_DNA"/>
</dbReference>
<keyword evidence="3" id="KW-1185">Reference proteome</keyword>